<dbReference type="GO" id="GO:0003677">
    <property type="term" value="F:DNA binding"/>
    <property type="evidence" value="ECO:0007669"/>
    <property type="project" value="InterPro"/>
</dbReference>
<keyword evidence="6" id="KW-1185">Reference proteome</keyword>
<feature type="compositionally biased region" description="Polar residues" evidence="1">
    <location>
        <begin position="105"/>
        <end position="121"/>
    </location>
</feature>
<dbReference type="SUPFAM" id="SSF47413">
    <property type="entry name" value="lambda repressor-like DNA-binding domains"/>
    <property type="match status" value="1"/>
</dbReference>
<dbReference type="Pfam" id="PF01381">
    <property type="entry name" value="HTH_3"/>
    <property type="match status" value="1"/>
</dbReference>
<evidence type="ECO:0000313" key="6">
    <source>
        <dbReference type="Proteomes" id="UP001215549"/>
    </source>
</evidence>
<dbReference type="Proteomes" id="UP001215549">
    <property type="component" value="Chromosome"/>
</dbReference>
<evidence type="ECO:0000313" key="5">
    <source>
        <dbReference type="Proteomes" id="UP000186216"/>
    </source>
</evidence>
<evidence type="ECO:0000313" key="4">
    <source>
        <dbReference type="EMBL" id="WCR01655.1"/>
    </source>
</evidence>
<feature type="region of interest" description="Disordered" evidence="1">
    <location>
        <begin position="99"/>
        <end position="121"/>
    </location>
</feature>
<reference evidence="4 6" key="2">
    <citation type="submission" date="2021-01" db="EMBL/GenBank/DDBJ databases">
        <title>Biogeographic distribution of Paracoccus.</title>
        <authorList>
            <person name="Hollensteiner J."/>
            <person name="Leineberger J."/>
            <person name="Brinkhoff T."/>
            <person name="Daniel R."/>
        </authorList>
    </citation>
    <scope>NUCLEOTIDE SEQUENCE [LARGE SCALE GENOMIC DNA]</scope>
    <source>
        <strain evidence="4 6">DSM 18447</strain>
    </source>
</reference>
<evidence type="ECO:0000259" key="2">
    <source>
        <dbReference type="PROSITE" id="PS50943"/>
    </source>
</evidence>
<gene>
    <name evidence="4" type="ORF">JHX88_12005</name>
    <name evidence="3" type="ORF">SAMN05421772_11114</name>
</gene>
<dbReference type="CDD" id="cd00093">
    <property type="entry name" value="HTH_XRE"/>
    <property type="match status" value="1"/>
</dbReference>
<dbReference type="InterPro" id="IPR001387">
    <property type="entry name" value="Cro/C1-type_HTH"/>
</dbReference>
<dbReference type="EMBL" id="CP067140">
    <property type="protein sequence ID" value="WCR01655.1"/>
    <property type="molecule type" value="Genomic_DNA"/>
</dbReference>
<dbReference type="RefSeq" id="WP_076526967.1">
    <property type="nucleotide sequence ID" value="NZ_CP067140.1"/>
</dbReference>
<dbReference type="Proteomes" id="UP000186216">
    <property type="component" value="Unassembled WGS sequence"/>
</dbReference>
<feature type="domain" description="HTH cro/C1-type" evidence="2">
    <location>
        <begin position="20"/>
        <end position="64"/>
    </location>
</feature>
<proteinExistence type="predicted"/>
<protein>
    <submittedName>
        <fullName evidence="3 4">Helix-turn-helix</fullName>
    </submittedName>
</protein>
<evidence type="ECO:0000313" key="3">
    <source>
        <dbReference type="EMBL" id="SIS98249.1"/>
    </source>
</evidence>
<dbReference type="AlphaFoldDB" id="A0AA45W5X3"/>
<accession>A0AA45W5X3</accession>
<organism evidence="3 5">
    <name type="scientific">Paracoccus saliphilus</name>
    <dbReference type="NCBI Taxonomy" id="405559"/>
    <lineage>
        <taxon>Bacteria</taxon>
        <taxon>Pseudomonadati</taxon>
        <taxon>Pseudomonadota</taxon>
        <taxon>Alphaproteobacteria</taxon>
        <taxon>Rhodobacterales</taxon>
        <taxon>Paracoccaceae</taxon>
        <taxon>Paracoccus</taxon>
    </lineage>
</organism>
<name>A0AA45W5X3_9RHOB</name>
<dbReference type="EMBL" id="FTOU01000011">
    <property type="protein sequence ID" value="SIS98249.1"/>
    <property type="molecule type" value="Genomic_DNA"/>
</dbReference>
<dbReference type="PROSITE" id="PS50943">
    <property type="entry name" value="HTH_CROC1"/>
    <property type="match status" value="1"/>
</dbReference>
<evidence type="ECO:0000256" key="1">
    <source>
        <dbReference type="SAM" id="MobiDB-lite"/>
    </source>
</evidence>
<sequence length="121" mass="13305">MNKGWFDRLVLAIEADDRGMRELSRLAGVGPNYVQQMIKNHKEPGADRLARILDVLGKKNALYILTGIKADDDDLAFLAVLQSLRPDVKNQAKALLASMQADGENATQSPSVNQEDSPTEQ</sequence>
<reference evidence="3 5" key="1">
    <citation type="submission" date="2017-01" db="EMBL/GenBank/DDBJ databases">
        <authorList>
            <person name="Varghese N."/>
            <person name="Submissions S."/>
        </authorList>
    </citation>
    <scope>NUCLEOTIDE SEQUENCE [LARGE SCALE GENOMIC DNA]</scope>
    <source>
        <strain evidence="3 5">DSM 18447</strain>
    </source>
</reference>
<dbReference type="InterPro" id="IPR010982">
    <property type="entry name" value="Lambda_DNA-bd_dom_sf"/>
</dbReference>